<dbReference type="GO" id="GO:0016616">
    <property type="term" value="F:oxidoreductase activity, acting on the CH-OH group of donors, NAD or NADP as acceptor"/>
    <property type="evidence" value="ECO:0007669"/>
    <property type="project" value="TreeGrafter"/>
</dbReference>
<dbReference type="OrthoDB" id="154414at2"/>
<dbReference type="InterPro" id="IPR002347">
    <property type="entry name" value="SDR_fam"/>
</dbReference>
<dbReference type="CDD" id="cd05233">
    <property type="entry name" value="SDR_c"/>
    <property type="match status" value="1"/>
</dbReference>
<dbReference type="PANTHER" id="PTHR42760">
    <property type="entry name" value="SHORT-CHAIN DEHYDROGENASES/REDUCTASES FAMILY MEMBER"/>
    <property type="match status" value="1"/>
</dbReference>
<comment type="caution">
    <text evidence="3">The sequence shown here is derived from an EMBL/GenBank/DDBJ whole genome shotgun (WGS) entry which is preliminary data.</text>
</comment>
<keyword evidence="2" id="KW-0560">Oxidoreductase</keyword>
<dbReference type="EMBL" id="SOBT01000010">
    <property type="protein sequence ID" value="TDU26602.1"/>
    <property type="molecule type" value="Genomic_DNA"/>
</dbReference>
<evidence type="ECO:0000256" key="2">
    <source>
        <dbReference type="ARBA" id="ARBA00023002"/>
    </source>
</evidence>
<dbReference type="Proteomes" id="UP000295341">
    <property type="component" value="Unassembled WGS sequence"/>
</dbReference>
<organism evidence="3 4">
    <name type="scientific">Panacagrimonas perspica</name>
    <dbReference type="NCBI Taxonomy" id="381431"/>
    <lineage>
        <taxon>Bacteria</taxon>
        <taxon>Pseudomonadati</taxon>
        <taxon>Pseudomonadota</taxon>
        <taxon>Gammaproteobacteria</taxon>
        <taxon>Nevskiales</taxon>
        <taxon>Nevskiaceae</taxon>
        <taxon>Panacagrimonas</taxon>
    </lineage>
</organism>
<accession>A0A4R7P039</accession>
<dbReference type="FunFam" id="3.40.50.720:FF:000084">
    <property type="entry name" value="Short-chain dehydrogenase reductase"/>
    <property type="match status" value="1"/>
</dbReference>
<dbReference type="Gene3D" id="3.40.50.720">
    <property type="entry name" value="NAD(P)-binding Rossmann-like Domain"/>
    <property type="match status" value="1"/>
</dbReference>
<evidence type="ECO:0000313" key="4">
    <source>
        <dbReference type="Proteomes" id="UP000295341"/>
    </source>
</evidence>
<dbReference type="PANTHER" id="PTHR42760:SF115">
    <property type="entry name" value="3-OXOACYL-[ACYL-CARRIER-PROTEIN] REDUCTASE FABG"/>
    <property type="match status" value="1"/>
</dbReference>
<protein>
    <submittedName>
        <fullName evidence="3">NAD(P)-dependent dehydrogenase (Short-subunit alcohol dehydrogenase family)</fullName>
    </submittedName>
</protein>
<dbReference type="SUPFAM" id="SSF51735">
    <property type="entry name" value="NAD(P)-binding Rossmann-fold domains"/>
    <property type="match status" value="1"/>
</dbReference>
<evidence type="ECO:0000256" key="1">
    <source>
        <dbReference type="ARBA" id="ARBA00006484"/>
    </source>
</evidence>
<gene>
    <name evidence="3" type="ORF">DFR24_3631</name>
</gene>
<dbReference type="PRINTS" id="PR00081">
    <property type="entry name" value="GDHRDH"/>
</dbReference>
<dbReference type="InterPro" id="IPR036291">
    <property type="entry name" value="NAD(P)-bd_dom_sf"/>
</dbReference>
<dbReference type="AlphaFoldDB" id="A0A4R7P039"/>
<name>A0A4R7P039_9GAMM</name>
<comment type="similarity">
    <text evidence="1">Belongs to the short-chain dehydrogenases/reductases (SDR) family.</text>
</comment>
<reference evidence="3 4" key="1">
    <citation type="submission" date="2019-03" db="EMBL/GenBank/DDBJ databases">
        <title>Genomic Encyclopedia of Type Strains, Phase IV (KMG-IV): sequencing the most valuable type-strain genomes for metagenomic binning, comparative biology and taxonomic classification.</title>
        <authorList>
            <person name="Goeker M."/>
        </authorList>
    </citation>
    <scope>NUCLEOTIDE SEQUENCE [LARGE SCALE GENOMIC DNA]</scope>
    <source>
        <strain evidence="3 4">DSM 26377</strain>
    </source>
</reference>
<dbReference type="Pfam" id="PF13561">
    <property type="entry name" value="adh_short_C2"/>
    <property type="match status" value="1"/>
</dbReference>
<sequence>MRLAGKTALITGGTSGIGLATASLFVREGAKVAVTGRDTSRFDEVRTALGPDALIIEAEVRSAADMKEMSRLVKARFGALDIFFGNAGRALPSPLETTDEALYDELMDSNVKGLFFSMQAISPLLREGSSVVLNTSFLNQTGRIGLSLTAASKAAVRSLARTWSQELLPRRIRVNAVSPGFIRTPIMARMGLGPDEVKQQQAGAATLVPIGRMGEPEEIAAAALFLASDESRYVVGAELVVDGGISQL</sequence>
<proteinExistence type="inferred from homology"/>
<dbReference type="RefSeq" id="WP_133882791.1">
    <property type="nucleotide sequence ID" value="NZ_MWIN01000007.1"/>
</dbReference>
<evidence type="ECO:0000313" key="3">
    <source>
        <dbReference type="EMBL" id="TDU26602.1"/>
    </source>
</evidence>
<keyword evidence="4" id="KW-1185">Reference proteome</keyword>